<dbReference type="InterPro" id="IPR017853">
    <property type="entry name" value="GH"/>
</dbReference>
<evidence type="ECO:0000256" key="5">
    <source>
        <dbReference type="RuleBase" id="RU004468"/>
    </source>
</evidence>
<dbReference type="AlphaFoldDB" id="A0A1E5H477"/>
<evidence type="ECO:0000313" key="7">
    <source>
        <dbReference type="Proteomes" id="UP000095094"/>
    </source>
</evidence>
<protein>
    <submittedName>
        <fullName evidence="6">6-phospho-beta-glucosidase</fullName>
    </submittedName>
</protein>
<organism evidence="6 7">
    <name type="scientific">Enterococcus termitis</name>
    <dbReference type="NCBI Taxonomy" id="332950"/>
    <lineage>
        <taxon>Bacteria</taxon>
        <taxon>Bacillati</taxon>
        <taxon>Bacillota</taxon>
        <taxon>Bacilli</taxon>
        <taxon>Lactobacillales</taxon>
        <taxon>Enterococcaceae</taxon>
        <taxon>Enterococcus</taxon>
    </lineage>
</organism>
<keyword evidence="7" id="KW-1185">Reference proteome</keyword>
<evidence type="ECO:0000256" key="4">
    <source>
        <dbReference type="RuleBase" id="RU003690"/>
    </source>
</evidence>
<evidence type="ECO:0000313" key="6">
    <source>
        <dbReference type="EMBL" id="OEG19682.1"/>
    </source>
</evidence>
<dbReference type="PROSITE" id="PS00572">
    <property type="entry name" value="GLYCOSYL_HYDROL_F1_1"/>
    <property type="match status" value="1"/>
</dbReference>
<name>A0A1E5H477_9ENTE</name>
<keyword evidence="2 5" id="KW-0326">Glycosidase</keyword>
<accession>A0A1E5H477</accession>
<evidence type="ECO:0000256" key="3">
    <source>
        <dbReference type="PROSITE-ProRule" id="PRU10055"/>
    </source>
</evidence>
<reference evidence="7" key="1">
    <citation type="submission" date="2016-09" db="EMBL/GenBank/DDBJ databases">
        <authorList>
            <person name="Gulvik C.A."/>
        </authorList>
    </citation>
    <scope>NUCLEOTIDE SEQUENCE [LARGE SCALE GENOMIC DNA]</scope>
    <source>
        <strain evidence="7">LMG 8895</strain>
    </source>
</reference>
<dbReference type="PROSITE" id="PS00653">
    <property type="entry name" value="GLYCOSYL_HYDROL_F1_2"/>
    <property type="match status" value="1"/>
</dbReference>
<dbReference type="PRINTS" id="PR00131">
    <property type="entry name" value="GLHYDRLASE1"/>
</dbReference>
<dbReference type="InterPro" id="IPR033132">
    <property type="entry name" value="GH_1_N_CS"/>
</dbReference>
<dbReference type="SUPFAM" id="SSF51445">
    <property type="entry name" value="(Trans)glycosidases"/>
    <property type="match status" value="1"/>
</dbReference>
<comment type="caution">
    <text evidence="6">The sequence shown here is derived from an EMBL/GenBank/DDBJ whole genome shotgun (WGS) entry which is preliminary data.</text>
</comment>
<dbReference type="OrthoDB" id="1637462at2"/>
<dbReference type="GO" id="GO:0016052">
    <property type="term" value="P:carbohydrate catabolic process"/>
    <property type="evidence" value="ECO:0007669"/>
    <property type="project" value="TreeGrafter"/>
</dbReference>
<dbReference type="Gene3D" id="3.20.20.80">
    <property type="entry name" value="Glycosidases"/>
    <property type="match status" value="1"/>
</dbReference>
<dbReference type="PANTHER" id="PTHR10353">
    <property type="entry name" value="GLYCOSYL HYDROLASE"/>
    <property type="match status" value="1"/>
</dbReference>
<dbReference type="Pfam" id="PF00232">
    <property type="entry name" value="Glyco_hydro_1"/>
    <property type="match status" value="2"/>
</dbReference>
<dbReference type="PANTHER" id="PTHR10353:SF296">
    <property type="entry name" value="6-PHOSPHO-BETA-GLUCOSIDASE"/>
    <property type="match status" value="1"/>
</dbReference>
<sequence>MSKSGFPENFLWGGATAANQYEGGYLSGGKGLSTLDAITGGSPAKPRMITYKTKDGKIETCARDQALPEGAVGYVDPDQYYPSHVATDFYNHYKEDIALFAEMGFKCFRLSIAWSRICPKGTMEINEEGLAFYDKVFDELLKYGIEPVVTINHFDIPMYLADELDGWSNRKVIDYFLFFCETLFKRYKNKVKYWMTFNEINFLRSWTQIGIHKNDKQAKYQAAHHLFVASAKAVKLGHEINPDFQIGMMVAYIPSYPMSCKPEDVMEAIKFNREQEFYIDVQVKGYYPAHKLKEYERENVVIQKEAGDDEIIREGTVDYIGFSYYMSTVSASNPDQVKYVGGNQMPAVKNPHLQESEWGWAVDPLGLRISLCKLYDRYNVPLFVVENGFGAVDKIEADGTIQDDYRIDYFSKHIAAMKEAVELDGVDLIGYTPWGCIDVVSSGTGEMKKRYGFIHVDMDDEGHGTLNRSRKQSFYWYKQLIAANGEQEK</sequence>
<evidence type="ECO:0000256" key="1">
    <source>
        <dbReference type="ARBA" id="ARBA00010838"/>
    </source>
</evidence>
<proteinExistence type="inferred from homology"/>
<dbReference type="GO" id="GO:0008422">
    <property type="term" value="F:beta-glucosidase activity"/>
    <property type="evidence" value="ECO:0007669"/>
    <property type="project" value="TreeGrafter"/>
</dbReference>
<comment type="similarity">
    <text evidence="1 4">Belongs to the glycosyl hydrolase 1 family.</text>
</comment>
<gene>
    <name evidence="6" type="ORF">BCR25_14630</name>
</gene>
<dbReference type="InterPro" id="IPR001360">
    <property type="entry name" value="Glyco_hydro_1"/>
</dbReference>
<dbReference type="GO" id="GO:0005829">
    <property type="term" value="C:cytosol"/>
    <property type="evidence" value="ECO:0007669"/>
    <property type="project" value="TreeGrafter"/>
</dbReference>
<dbReference type="PATRIC" id="fig|332950.4.peg.1262"/>
<dbReference type="InterPro" id="IPR018120">
    <property type="entry name" value="Glyco_hydro_1_AS"/>
</dbReference>
<dbReference type="RefSeq" id="WP_069662297.1">
    <property type="nucleotide sequence ID" value="NZ_JBHUJJ010000001.1"/>
</dbReference>
<dbReference type="EMBL" id="MIJY01000003">
    <property type="protein sequence ID" value="OEG19682.1"/>
    <property type="molecule type" value="Genomic_DNA"/>
</dbReference>
<keyword evidence="5" id="KW-0378">Hydrolase</keyword>
<evidence type="ECO:0000256" key="2">
    <source>
        <dbReference type="ARBA" id="ARBA00023295"/>
    </source>
</evidence>
<dbReference type="Proteomes" id="UP000095094">
    <property type="component" value="Unassembled WGS sequence"/>
</dbReference>
<feature type="active site" description="Nucleophile" evidence="3">
    <location>
        <position position="386"/>
    </location>
</feature>